<feature type="compositionally biased region" description="Basic and acidic residues" evidence="1">
    <location>
        <begin position="53"/>
        <end position="64"/>
    </location>
</feature>
<organism evidence="2 3">
    <name type="scientific">Pleurodeles waltl</name>
    <name type="common">Iberian ribbed newt</name>
    <dbReference type="NCBI Taxonomy" id="8319"/>
    <lineage>
        <taxon>Eukaryota</taxon>
        <taxon>Metazoa</taxon>
        <taxon>Chordata</taxon>
        <taxon>Craniata</taxon>
        <taxon>Vertebrata</taxon>
        <taxon>Euteleostomi</taxon>
        <taxon>Amphibia</taxon>
        <taxon>Batrachia</taxon>
        <taxon>Caudata</taxon>
        <taxon>Salamandroidea</taxon>
        <taxon>Salamandridae</taxon>
        <taxon>Pleurodelinae</taxon>
        <taxon>Pleurodeles</taxon>
    </lineage>
</organism>
<evidence type="ECO:0000313" key="2">
    <source>
        <dbReference type="EMBL" id="KAJ1093285.1"/>
    </source>
</evidence>
<comment type="caution">
    <text evidence="2">The sequence shown here is derived from an EMBL/GenBank/DDBJ whole genome shotgun (WGS) entry which is preliminary data.</text>
</comment>
<keyword evidence="3" id="KW-1185">Reference proteome</keyword>
<proteinExistence type="predicted"/>
<feature type="region of interest" description="Disordered" evidence="1">
    <location>
        <begin position="1"/>
        <end position="76"/>
    </location>
</feature>
<reference evidence="2" key="1">
    <citation type="journal article" date="2022" name="bioRxiv">
        <title>Sequencing and chromosome-scale assembly of the giantPleurodeles waltlgenome.</title>
        <authorList>
            <person name="Brown T."/>
            <person name="Elewa A."/>
            <person name="Iarovenko S."/>
            <person name="Subramanian E."/>
            <person name="Araus A.J."/>
            <person name="Petzold A."/>
            <person name="Susuki M."/>
            <person name="Suzuki K.-i.T."/>
            <person name="Hayashi T."/>
            <person name="Toyoda A."/>
            <person name="Oliveira C."/>
            <person name="Osipova E."/>
            <person name="Leigh N.D."/>
            <person name="Simon A."/>
            <person name="Yun M.H."/>
        </authorList>
    </citation>
    <scope>NUCLEOTIDE SEQUENCE</scope>
    <source>
        <strain evidence="2">20211129_DDA</strain>
        <tissue evidence="2">Liver</tissue>
    </source>
</reference>
<dbReference type="EMBL" id="JANPWB010000015">
    <property type="protein sequence ID" value="KAJ1093285.1"/>
    <property type="molecule type" value="Genomic_DNA"/>
</dbReference>
<evidence type="ECO:0000313" key="3">
    <source>
        <dbReference type="Proteomes" id="UP001066276"/>
    </source>
</evidence>
<evidence type="ECO:0000256" key="1">
    <source>
        <dbReference type="SAM" id="MobiDB-lite"/>
    </source>
</evidence>
<feature type="compositionally biased region" description="Polar residues" evidence="1">
    <location>
        <begin position="35"/>
        <end position="47"/>
    </location>
</feature>
<dbReference type="AlphaFoldDB" id="A0AAV7LNY9"/>
<dbReference type="Proteomes" id="UP001066276">
    <property type="component" value="Chromosome 11"/>
</dbReference>
<name>A0AAV7LNY9_PLEWA</name>
<accession>A0AAV7LNY9</accession>
<gene>
    <name evidence="2" type="ORF">NDU88_006390</name>
</gene>
<feature type="compositionally biased region" description="Polar residues" evidence="1">
    <location>
        <begin position="65"/>
        <end position="76"/>
    </location>
</feature>
<protein>
    <submittedName>
        <fullName evidence="2">Uncharacterized protein</fullName>
    </submittedName>
</protein>
<sequence length="124" mass="13610">MGGGGEEGEKGASRPPNKQSPRRQLELRSMCSYHDQVSGQARGTHQPPTTPDGARRNNRPDGKEPQQQGRPGQSTATAYDAMRLLTLQHRFCLLVMSWCPLLLARVCRIAGSVCAAFRPPEEVL</sequence>